<evidence type="ECO:0000313" key="13">
    <source>
        <dbReference type="Proteomes" id="UP000029867"/>
    </source>
</evidence>
<dbReference type="Gene3D" id="1.20.5.110">
    <property type="match status" value="1"/>
</dbReference>
<dbReference type="InterPro" id="IPR019529">
    <property type="entry name" value="Syntaxin-18_N"/>
</dbReference>
<dbReference type="SUPFAM" id="SSF58038">
    <property type="entry name" value="SNARE fusion complex"/>
    <property type="match status" value="1"/>
</dbReference>
<feature type="region of interest" description="Disordered" evidence="9">
    <location>
        <begin position="195"/>
        <end position="226"/>
    </location>
</feature>
<evidence type="ECO:0000256" key="1">
    <source>
        <dbReference type="ARBA" id="ARBA00004211"/>
    </source>
</evidence>
<evidence type="ECO:0000313" key="12">
    <source>
        <dbReference type="EMBL" id="KGK37791.1"/>
    </source>
</evidence>
<dbReference type="EMBL" id="JQFK01000029">
    <property type="protein sequence ID" value="KGK37791.1"/>
    <property type="molecule type" value="Genomic_DNA"/>
</dbReference>
<feature type="domain" description="T-SNARE coiled-coil homology" evidence="11">
    <location>
        <begin position="262"/>
        <end position="324"/>
    </location>
</feature>
<evidence type="ECO:0000259" key="11">
    <source>
        <dbReference type="PROSITE" id="PS50192"/>
    </source>
</evidence>
<dbReference type="AlphaFoldDB" id="A0A099P134"/>
<evidence type="ECO:0000256" key="8">
    <source>
        <dbReference type="ARBA" id="ARBA00023136"/>
    </source>
</evidence>
<evidence type="ECO:0000256" key="2">
    <source>
        <dbReference type="ARBA" id="ARBA00009063"/>
    </source>
</evidence>
<dbReference type="PROSITE" id="PS50192">
    <property type="entry name" value="T_SNARE"/>
    <property type="match status" value="1"/>
</dbReference>
<accession>A0A099P134</accession>
<dbReference type="GO" id="GO:0006890">
    <property type="term" value="P:retrograde vesicle-mediated transport, Golgi to endoplasmic reticulum"/>
    <property type="evidence" value="ECO:0007669"/>
    <property type="project" value="TreeGrafter"/>
</dbReference>
<evidence type="ECO:0000256" key="7">
    <source>
        <dbReference type="ARBA" id="ARBA00023054"/>
    </source>
</evidence>
<dbReference type="eggNOG" id="KOG3894">
    <property type="taxonomic scope" value="Eukaryota"/>
</dbReference>
<evidence type="ECO:0000256" key="9">
    <source>
        <dbReference type="SAM" id="MobiDB-lite"/>
    </source>
</evidence>
<name>A0A099P134_PICKU</name>
<comment type="subcellular location">
    <subcellularLocation>
        <location evidence="1">Membrane</location>
        <topology evidence="1">Single-pass type IV membrane protein</topology>
    </subcellularLocation>
</comment>
<keyword evidence="7" id="KW-0175">Coiled coil</keyword>
<dbReference type="InterPro" id="IPR000727">
    <property type="entry name" value="T_SNARE_dom"/>
</dbReference>
<feature type="compositionally biased region" description="Low complexity" evidence="9">
    <location>
        <begin position="199"/>
        <end position="209"/>
    </location>
</feature>
<feature type="transmembrane region" description="Helical" evidence="10">
    <location>
        <begin position="335"/>
        <end position="352"/>
    </location>
</feature>
<keyword evidence="6 10" id="KW-1133">Transmembrane helix</keyword>
<keyword evidence="4 10" id="KW-0812">Transmembrane</keyword>
<dbReference type="PANTHER" id="PTHR15959:SF0">
    <property type="entry name" value="SYNTAXIN-18"/>
    <property type="match status" value="1"/>
</dbReference>
<dbReference type="VEuPathDB" id="FungiDB:C5L36_0A05860"/>
<reference evidence="13" key="1">
    <citation type="journal article" date="2014" name="Microb. Cell Fact.">
        <title>Exploiting Issatchenkia orientalis SD108 for succinic acid production.</title>
        <authorList>
            <person name="Xiao H."/>
            <person name="Shao Z."/>
            <person name="Jiang Y."/>
            <person name="Dole S."/>
            <person name="Zhao H."/>
        </authorList>
    </citation>
    <scope>NUCLEOTIDE SEQUENCE [LARGE SCALE GENOMIC DNA]</scope>
    <source>
        <strain evidence="13">SD108</strain>
    </source>
</reference>
<organism evidence="12 13">
    <name type="scientific">Pichia kudriavzevii</name>
    <name type="common">Yeast</name>
    <name type="synonym">Issatchenkia orientalis</name>
    <dbReference type="NCBI Taxonomy" id="4909"/>
    <lineage>
        <taxon>Eukaryota</taxon>
        <taxon>Fungi</taxon>
        <taxon>Dikarya</taxon>
        <taxon>Ascomycota</taxon>
        <taxon>Saccharomycotina</taxon>
        <taxon>Pichiomycetes</taxon>
        <taxon>Pichiales</taxon>
        <taxon>Pichiaceae</taxon>
        <taxon>Pichia</taxon>
    </lineage>
</organism>
<dbReference type="Pfam" id="PF10496">
    <property type="entry name" value="Syntaxin-18_N"/>
    <property type="match status" value="1"/>
</dbReference>
<protein>
    <recommendedName>
        <fullName evidence="11">t-SNARE coiled-coil homology domain-containing protein</fullName>
    </recommendedName>
</protein>
<keyword evidence="5" id="KW-0653">Protein transport</keyword>
<evidence type="ECO:0000256" key="4">
    <source>
        <dbReference type="ARBA" id="ARBA00022692"/>
    </source>
</evidence>
<sequence>MDRTVFFRKCVAIYEDSLDHTQTEVTKKRNVESCHLKNSEFYINTSSIHQTIASLTEILNTARPQYLLSNSRVMSEEQKALIDTEYKVKIQRLTQRIKNLQDVSTKLKIMEASSDELTYALKKVGFPISKDKYSSLQSLTRNLISMGDYSDYAAIRNDTLRTIFSNVVKILGLELQKIMLLWNEMHNKRMERLNELKKSSLSTSASSKSNNPGIHPSNKQMDHPSVAATNIKVVSEEYEEIKSELPQKQLLQLQEEQHSLTEQLKRETIDQVSQIEESMMDVASMVREIGVQLSMQNDNISLLDVQKDTIMSNVKSGNTVLIKANESNSKRNKTFAWLIFLAALILLAIDYIL</sequence>
<dbReference type="HOGENOM" id="CLU_069210_0_0_1"/>
<proteinExistence type="inferred from homology"/>
<comment type="caution">
    <text evidence="12">The sequence shown here is derived from an EMBL/GenBank/DDBJ whole genome shotgun (WGS) entry which is preliminary data.</text>
</comment>
<evidence type="ECO:0000256" key="3">
    <source>
        <dbReference type="ARBA" id="ARBA00022448"/>
    </source>
</evidence>
<dbReference type="GO" id="GO:0015031">
    <property type="term" value="P:protein transport"/>
    <property type="evidence" value="ECO:0007669"/>
    <property type="project" value="UniProtKB-KW"/>
</dbReference>
<evidence type="ECO:0000256" key="5">
    <source>
        <dbReference type="ARBA" id="ARBA00022927"/>
    </source>
</evidence>
<dbReference type="Proteomes" id="UP000029867">
    <property type="component" value="Unassembled WGS sequence"/>
</dbReference>
<keyword evidence="8 10" id="KW-0472">Membrane</keyword>
<dbReference type="GO" id="GO:0005783">
    <property type="term" value="C:endoplasmic reticulum"/>
    <property type="evidence" value="ECO:0007669"/>
    <property type="project" value="TreeGrafter"/>
</dbReference>
<gene>
    <name evidence="12" type="ORF">JL09_g3039</name>
</gene>
<keyword evidence="3" id="KW-0813">Transport</keyword>
<evidence type="ECO:0000256" key="6">
    <source>
        <dbReference type="ARBA" id="ARBA00022989"/>
    </source>
</evidence>
<dbReference type="PANTHER" id="PTHR15959">
    <property type="entry name" value="SYNTAXIN-18"/>
    <property type="match status" value="1"/>
</dbReference>
<evidence type="ECO:0000256" key="10">
    <source>
        <dbReference type="SAM" id="Phobius"/>
    </source>
</evidence>
<dbReference type="GO" id="GO:0031201">
    <property type="term" value="C:SNARE complex"/>
    <property type="evidence" value="ECO:0007669"/>
    <property type="project" value="TreeGrafter"/>
</dbReference>
<comment type="similarity">
    <text evidence="2">Belongs to the syntaxin family.</text>
</comment>